<dbReference type="SMART" id="SM00360">
    <property type="entry name" value="RRM"/>
    <property type="match status" value="1"/>
</dbReference>
<reference evidence="5" key="1">
    <citation type="submission" date="2017-09" db="EMBL/GenBank/DDBJ databases">
        <title>Contemporary evolution of a Lepidopteran species, Heliothis virescens, in response to modern agricultural practices.</title>
        <authorList>
            <person name="Fritz M.L."/>
            <person name="Deyonke A.M."/>
            <person name="Papanicolaou A."/>
            <person name="Micinski S."/>
            <person name="Westbrook J."/>
            <person name="Gould F."/>
        </authorList>
    </citation>
    <scope>NUCLEOTIDE SEQUENCE [LARGE SCALE GENOMIC DNA]</scope>
    <source>
        <strain evidence="5">HvINT-</strain>
        <tissue evidence="5">Whole body</tissue>
    </source>
</reference>
<proteinExistence type="predicted"/>
<dbReference type="STRING" id="7102.A0A2A4JIU0"/>
<protein>
    <recommendedName>
        <fullName evidence="4">RRM domain-containing protein</fullName>
    </recommendedName>
</protein>
<dbReference type="GO" id="GO:0030626">
    <property type="term" value="F:U12 snRNA binding"/>
    <property type="evidence" value="ECO:0007669"/>
    <property type="project" value="TreeGrafter"/>
</dbReference>
<dbReference type="InterPro" id="IPR012677">
    <property type="entry name" value="Nucleotide-bd_a/b_plait_sf"/>
</dbReference>
<feature type="domain" description="RRM" evidence="4">
    <location>
        <begin position="297"/>
        <end position="375"/>
    </location>
</feature>
<keyword evidence="1 2" id="KW-0694">RNA-binding</keyword>
<dbReference type="PANTHER" id="PTHR16105:SF2">
    <property type="entry name" value="RNA-BINDING PROTEIN 41"/>
    <property type="match status" value="1"/>
</dbReference>
<dbReference type="Pfam" id="PF00076">
    <property type="entry name" value="RRM_1"/>
    <property type="match status" value="1"/>
</dbReference>
<dbReference type="SUPFAM" id="SSF54928">
    <property type="entry name" value="RNA-binding domain, RBD"/>
    <property type="match status" value="1"/>
</dbReference>
<feature type="compositionally biased region" description="Basic and acidic residues" evidence="3">
    <location>
        <begin position="90"/>
        <end position="104"/>
    </location>
</feature>
<dbReference type="GO" id="GO:0005689">
    <property type="term" value="C:U12-type spliceosomal complex"/>
    <property type="evidence" value="ECO:0007669"/>
    <property type="project" value="TreeGrafter"/>
</dbReference>
<organism evidence="5">
    <name type="scientific">Heliothis virescens</name>
    <name type="common">Tobacco budworm moth</name>
    <dbReference type="NCBI Taxonomy" id="7102"/>
    <lineage>
        <taxon>Eukaryota</taxon>
        <taxon>Metazoa</taxon>
        <taxon>Ecdysozoa</taxon>
        <taxon>Arthropoda</taxon>
        <taxon>Hexapoda</taxon>
        <taxon>Insecta</taxon>
        <taxon>Pterygota</taxon>
        <taxon>Neoptera</taxon>
        <taxon>Endopterygota</taxon>
        <taxon>Lepidoptera</taxon>
        <taxon>Glossata</taxon>
        <taxon>Ditrysia</taxon>
        <taxon>Noctuoidea</taxon>
        <taxon>Noctuidae</taxon>
        <taxon>Heliothinae</taxon>
        <taxon>Heliothis</taxon>
    </lineage>
</organism>
<evidence type="ECO:0000313" key="5">
    <source>
        <dbReference type="EMBL" id="PCG72015.1"/>
    </source>
</evidence>
<dbReference type="AlphaFoldDB" id="A0A2A4JIU0"/>
<name>A0A2A4JIU0_HELVI</name>
<dbReference type="InterPro" id="IPR000504">
    <property type="entry name" value="RRM_dom"/>
</dbReference>
<dbReference type="GO" id="GO:0097157">
    <property type="term" value="F:pre-mRNA intronic binding"/>
    <property type="evidence" value="ECO:0007669"/>
    <property type="project" value="TreeGrafter"/>
</dbReference>
<dbReference type="InterPro" id="IPR045164">
    <property type="entry name" value="RBM41/RNPC3"/>
</dbReference>
<dbReference type="InterPro" id="IPR035979">
    <property type="entry name" value="RBD_domain_sf"/>
</dbReference>
<feature type="region of interest" description="Disordered" evidence="3">
    <location>
        <begin position="88"/>
        <end position="112"/>
    </location>
</feature>
<accession>A0A2A4JIU0</accession>
<evidence type="ECO:0000256" key="3">
    <source>
        <dbReference type="SAM" id="MobiDB-lite"/>
    </source>
</evidence>
<evidence type="ECO:0000256" key="1">
    <source>
        <dbReference type="ARBA" id="ARBA00022884"/>
    </source>
</evidence>
<dbReference type="PROSITE" id="PS50102">
    <property type="entry name" value="RRM"/>
    <property type="match status" value="1"/>
</dbReference>
<sequence length="384" mass="44157">MCSESVPKEFEKTTEVLPFTKYGLSSMEEFRKAEEEVQHQEWLKKAGLTSEDIKLYQENEAGLLDQRKKIESGVLKDKLEEIYNKISNMHNERKSDSISNKDDQPSTSSAPENLIERLQQKPLTFYPEGHPMNELKELEANLVGHIKTDMIPLSKRRKLLRRLQRKKERLLQDNPFNISTIPSTSRVDQPGSLWDMREMPRLIPHTVTSRDQEENVMGPHLRTMYTVRDNKIVRLEPIQANQVDQADQGDQDDYRAVDIVVPVNDAEAQLLEGTKMCLDDIKKMERFKDYEPGIPSKVLYLKNIAPAVTQEQLSLLFNQFVLANGGPVDLRLMTGRMRGQAFVAFQNEELAIQALEEINGTILSGRPVIAEFGRNTNRIQDDHR</sequence>
<dbReference type="EMBL" id="NWSH01001237">
    <property type="protein sequence ID" value="PCG72015.1"/>
    <property type="molecule type" value="Genomic_DNA"/>
</dbReference>
<dbReference type="GO" id="GO:0000398">
    <property type="term" value="P:mRNA splicing, via spliceosome"/>
    <property type="evidence" value="ECO:0007669"/>
    <property type="project" value="TreeGrafter"/>
</dbReference>
<gene>
    <name evidence="5" type="ORF">B5V51_1247</name>
</gene>
<evidence type="ECO:0000259" key="4">
    <source>
        <dbReference type="PROSITE" id="PS50102"/>
    </source>
</evidence>
<comment type="caution">
    <text evidence="5">The sequence shown here is derived from an EMBL/GenBank/DDBJ whole genome shotgun (WGS) entry which is preliminary data.</text>
</comment>
<evidence type="ECO:0000256" key="2">
    <source>
        <dbReference type="PROSITE-ProRule" id="PRU00176"/>
    </source>
</evidence>
<dbReference type="Gene3D" id="3.30.70.330">
    <property type="match status" value="1"/>
</dbReference>
<dbReference type="PANTHER" id="PTHR16105">
    <property type="entry name" value="RNA-BINDING REGION-CONTAINING PROTEIN 3"/>
    <property type="match status" value="1"/>
</dbReference>